<keyword evidence="2" id="KW-1185">Reference proteome</keyword>
<dbReference type="Gene3D" id="3.30.420.40">
    <property type="match status" value="2"/>
</dbReference>
<dbReference type="SUPFAM" id="SSF53067">
    <property type="entry name" value="Actin-like ATPase domain"/>
    <property type="match status" value="2"/>
</dbReference>
<dbReference type="OrthoDB" id="9773403at2"/>
<evidence type="ECO:0000313" key="2">
    <source>
        <dbReference type="Proteomes" id="UP000014568"/>
    </source>
</evidence>
<dbReference type="Proteomes" id="UP000014568">
    <property type="component" value="Unassembled WGS sequence"/>
</dbReference>
<dbReference type="PIRSF" id="PIRSF019169">
    <property type="entry name" value="PilM"/>
    <property type="match status" value="1"/>
</dbReference>
<sequence length="353" mass="39272">MLGLFYRRNKRLLIGVDISSTAVKILELSKKNGRYQVESYGVSLLDEGCVLEKNILNKDAVIDALMRALHMANPRCLRAALAIPTALVIDKLIEIDKNLSEEQQELEIRIQAEQYIPFPLDQVSLDFTYIANDATSSALCQFLLVATPTEHLDARVELLELAGLNTQIVDVERYALERVYGYMADQMMKQGDTVALLDIGHYTSTLTVFVQGSTIYSREHLFGGQQLTQHIQTHYGLSWVEAGHAKHRGNLPDDYFVEVLSPFLDAVTQQAANSLQLFQRSHVACPIEHLWLAGGCAKITGLAALLQQKLAYSVSVVDPFIQMNMSAQVNLQQLQRDAPTLLLACGLALRCAI</sequence>
<organism evidence="1 2">
    <name type="scientific">Acinetobacter rudis CIP 110305</name>
    <dbReference type="NCBI Taxonomy" id="421052"/>
    <lineage>
        <taxon>Bacteria</taxon>
        <taxon>Pseudomonadati</taxon>
        <taxon>Pseudomonadota</taxon>
        <taxon>Gammaproteobacteria</taxon>
        <taxon>Moraxellales</taxon>
        <taxon>Moraxellaceae</taxon>
        <taxon>Acinetobacter</taxon>
    </lineage>
</organism>
<comment type="caution">
    <text evidence="1">The sequence shown here is derived from an EMBL/GenBank/DDBJ whole genome shotgun (WGS) entry which is preliminary data.</text>
</comment>
<gene>
    <name evidence="1" type="ORF">F945_00377</name>
</gene>
<dbReference type="CDD" id="cd24049">
    <property type="entry name" value="ASKHA_NBD_PilM"/>
    <property type="match status" value="1"/>
</dbReference>
<name>S3P2J6_9GAMM</name>
<dbReference type="eggNOG" id="COG4972">
    <property type="taxonomic scope" value="Bacteria"/>
</dbReference>
<dbReference type="Gene3D" id="3.30.1490.300">
    <property type="match status" value="1"/>
</dbReference>
<dbReference type="NCBIfam" id="TIGR01175">
    <property type="entry name" value="pilM"/>
    <property type="match status" value="1"/>
</dbReference>
<dbReference type="RefSeq" id="WP_016654823.1">
    <property type="nucleotide sequence ID" value="NZ_KE340348.1"/>
</dbReference>
<dbReference type="InterPro" id="IPR005883">
    <property type="entry name" value="PilM"/>
</dbReference>
<dbReference type="PATRIC" id="fig|421052.3.peg.375"/>
<dbReference type="AlphaFoldDB" id="S3P2J6"/>
<evidence type="ECO:0000313" key="1">
    <source>
        <dbReference type="EMBL" id="EPF80634.1"/>
    </source>
</evidence>
<dbReference type="STRING" id="632955.GCA_000829675_02384"/>
<dbReference type="EMBL" id="ATGI01000003">
    <property type="protein sequence ID" value="EPF80634.1"/>
    <property type="molecule type" value="Genomic_DNA"/>
</dbReference>
<dbReference type="InterPro" id="IPR043129">
    <property type="entry name" value="ATPase_NBD"/>
</dbReference>
<dbReference type="Pfam" id="PF11104">
    <property type="entry name" value="PilM_2"/>
    <property type="match status" value="1"/>
</dbReference>
<protein>
    <submittedName>
        <fullName evidence="1">Type IV pilus assembly protein PilM</fullName>
    </submittedName>
</protein>
<proteinExistence type="predicted"/>
<accession>S3P2J6</accession>
<dbReference type="InterPro" id="IPR050696">
    <property type="entry name" value="FtsA/MreB"/>
</dbReference>
<reference evidence="1 2" key="1">
    <citation type="submission" date="2013-06" db="EMBL/GenBank/DDBJ databases">
        <title>The Genome Sequence of Acinetobacter rudis CIP 110305.</title>
        <authorList>
            <consortium name="The Broad Institute Genome Sequencing Platform"/>
            <consortium name="The Broad Institute Genome Sequencing Center for Infectious Disease"/>
            <person name="Cerqueira G."/>
            <person name="Feldgarden M."/>
            <person name="Courvalin P."/>
            <person name="Perichon B."/>
            <person name="Grillot-Courvalin C."/>
            <person name="Clermont D."/>
            <person name="Rocha E."/>
            <person name="Yoon E.-J."/>
            <person name="Nemec A."/>
            <person name="Young S.K."/>
            <person name="Zeng Q."/>
            <person name="Gargeya S."/>
            <person name="Fitzgerald M."/>
            <person name="Abouelleil A."/>
            <person name="Alvarado L."/>
            <person name="Berlin A.M."/>
            <person name="Chapman S.B."/>
            <person name="Dewar J."/>
            <person name="Goldberg J."/>
            <person name="Griggs A."/>
            <person name="Gujja S."/>
            <person name="Hansen M."/>
            <person name="Howarth C."/>
            <person name="Imamovic A."/>
            <person name="Larimer J."/>
            <person name="McCowan C."/>
            <person name="Murphy C."/>
            <person name="Pearson M."/>
            <person name="Priest M."/>
            <person name="Roberts A."/>
            <person name="Saif S."/>
            <person name="Shea T."/>
            <person name="Sykes S."/>
            <person name="Wortman J."/>
            <person name="Nusbaum C."/>
            <person name="Birren B."/>
        </authorList>
    </citation>
    <scope>NUCLEOTIDE SEQUENCE [LARGE SCALE GENOMIC DNA]</scope>
    <source>
        <strain evidence="1 2">CIP 110305</strain>
    </source>
</reference>
<dbReference type="HOGENOM" id="CLU_050686_1_0_6"/>
<dbReference type="PANTHER" id="PTHR32432:SF3">
    <property type="entry name" value="ETHANOLAMINE UTILIZATION PROTEIN EUTJ"/>
    <property type="match status" value="1"/>
</dbReference>
<dbReference type="PANTHER" id="PTHR32432">
    <property type="entry name" value="CELL DIVISION PROTEIN FTSA-RELATED"/>
    <property type="match status" value="1"/>
</dbReference>